<dbReference type="PANTHER" id="PTHR47591">
    <property type="entry name" value="ZINC FINGER PROTEIN ZAT2-RELATED"/>
    <property type="match status" value="1"/>
</dbReference>
<feature type="compositionally biased region" description="Pro residues" evidence="1">
    <location>
        <begin position="48"/>
        <end position="61"/>
    </location>
</feature>
<dbReference type="EMBL" id="JABTTQ020003310">
    <property type="protein sequence ID" value="KAK6118650.1"/>
    <property type="molecule type" value="Genomic_DNA"/>
</dbReference>
<organism evidence="3 4">
    <name type="scientific">Rehmannia glutinosa</name>
    <name type="common">Chinese foxglove</name>
    <dbReference type="NCBI Taxonomy" id="99300"/>
    <lineage>
        <taxon>Eukaryota</taxon>
        <taxon>Viridiplantae</taxon>
        <taxon>Streptophyta</taxon>
        <taxon>Embryophyta</taxon>
        <taxon>Tracheophyta</taxon>
        <taxon>Spermatophyta</taxon>
        <taxon>Magnoliopsida</taxon>
        <taxon>eudicotyledons</taxon>
        <taxon>Gunneridae</taxon>
        <taxon>Pentapetalae</taxon>
        <taxon>asterids</taxon>
        <taxon>lamiids</taxon>
        <taxon>Lamiales</taxon>
        <taxon>Orobanchaceae</taxon>
        <taxon>Rehmannieae</taxon>
        <taxon>Rehmannia</taxon>
    </lineage>
</organism>
<dbReference type="Pfam" id="PF13912">
    <property type="entry name" value="zf-C2H2_6"/>
    <property type="match status" value="1"/>
</dbReference>
<gene>
    <name evidence="3" type="ORF">DH2020_047563</name>
</gene>
<feature type="domain" description="C2H2-type" evidence="2">
    <location>
        <begin position="19"/>
        <end position="39"/>
    </location>
</feature>
<feature type="region of interest" description="Disordered" evidence="1">
    <location>
        <begin position="44"/>
        <end position="69"/>
    </location>
</feature>
<dbReference type="Proteomes" id="UP001318860">
    <property type="component" value="Unassembled WGS sequence"/>
</dbReference>
<reference evidence="3 4" key="1">
    <citation type="journal article" date="2021" name="Comput. Struct. Biotechnol. J.">
        <title>De novo genome assembly of the potent medicinal plant Rehmannia glutinosa using nanopore technology.</title>
        <authorList>
            <person name="Ma L."/>
            <person name="Dong C."/>
            <person name="Song C."/>
            <person name="Wang X."/>
            <person name="Zheng X."/>
            <person name="Niu Y."/>
            <person name="Chen S."/>
            <person name="Feng W."/>
        </authorList>
    </citation>
    <scope>NUCLEOTIDE SEQUENCE [LARGE SCALE GENOMIC DNA]</scope>
    <source>
        <strain evidence="3">DH-2019</strain>
    </source>
</reference>
<evidence type="ECO:0000259" key="2">
    <source>
        <dbReference type="PROSITE" id="PS00028"/>
    </source>
</evidence>
<evidence type="ECO:0000313" key="3">
    <source>
        <dbReference type="EMBL" id="KAK6118650.1"/>
    </source>
</evidence>
<protein>
    <recommendedName>
        <fullName evidence="2">C2H2-type domain-containing protein</fullName>
    </recommendedName>
</protein>
<accession>A0ABR0U910</accession>
<comment type="caution">
    <text evidence="3">The sequence shown here is derived from an EMBL/GenBank/DDBJ whole genome shotgun (WGS) entry which is preliminary data.</text>
</comment>
<evidence type="ECO:0000256" key="1">
    <source>
        <dbReference type="SAM" id="MobiDB-lite"/>
    </source>
</evidence>
<dbReference type="PANTHER" id="PTHR47591:SF13">
    <property type="entry name" value="OS02G0293900 PROTEIN"/>
    <property type="match status" value="1"/>
</dbReference>
<proteinExistence type="predicted"/>
<name>A0ABR0U910_REHGL</name>
<sequence length="202" mass="21999">MEMSNTSSNSRRMSMRAACILCPKKFSSWKALYGHMRCHPERPYRGIKPPPNFRPQPPPPEASTSSSTVTEEDHEVATCLLILANGPSVADHDQSVNQGFYYVGGSGTVAEGDMENENVVLSLGQKCGICLRVFSSGGCLCRDSYSSSPSGLIFGLDLNCSPDATLLLEDDDSDDSSGLDLNLSDIIMNPFVVNWKMKHKVD</sequence>
<dbReference type="PROSITE" id="PS00028">
    <property type="entry name" value="ZINC_FINGER_C2H2_1"/>
    <property type="match status" value="1"/>
</dbReference>
<evidence type="ECO:0000313" key="4">
    <source>
        <dbReference type="Proteomes" id="UP001318860"/>
    </source>
</evidence>
<keyword evidence="4" id="KW-1185">Reference proteome</keyword>
<dbReference type="InterPro" id="IPR013087">
    <property type="entry name" value="Znf_C2H2_type"/>
</dbReference>